<dbReference type="InterPro" id="IPR051016">
    <property type="entry name" value="Diverse_Substrate_AcTransf"/>
</dbReference>
<evidence type="ECO:0000256" key="4">
    <source>
        <dbReference type="SAM" id="SignalP"/>
    </source>
</evidence>
<dbReference type="InterPro" id="IPR000182">
    <property type="entry name" value="GNAT_dom"/>
</dbReference>
<proteinExistence type="inferred from homology"/>
<dbReference type="FunFam" id="3.40.630.30:FF:000064">
    <property type="entry name" value="GNAT family acetyltransferase"/>
    <property type="match status" value="1"/>
</dbReference>
<dbReference type="Gene3D" id="3.40.630.30">
    <property type="match status" value="1"/>
</dbReference>
<dbReference type="GeneID" id="103515715"/>
<keyword evidence="4" id="KW-0732">Signal</keyword>
<sequence length="171" mass="19968">MLDCFFSCSFCFTCAMLISLQELAVFEKMPNAVKITQETLEKDGFESQPPLWKAFVAEVKEKDTHKNDGKLRLVGYALYFEFYSLLRGRALWLRDLYVEESWRQQKVGQTLIKSVVKAGVDMNCAQADWFVLSWNPARHFYEKLGAINITEKEDWHVYRLNKDTMAQICSK</sequence>
<dbReference type="PaxDb" id="121845-A0A1S3DDM8"/>
<dbReference type="PANTHER" id="PTHR10545:SF29">
    <property type="entry name" value="GH14572P-RELATED"/>
    <property type="match status" value="1"/>
</dbReference>
<dbReference type="KEGG" id="dci:103515715"/>
<dbReference type="STRING" id="121845.A0A1S3DDM8"/>
<dbReference type="RefSeq" id="XP_008478874.2">
    <property type="nucleotide sequence ID" value="XM_008480652.2"/>
</dbReference>
<organism evidence="6 7">
    <name type="scientific">Diaphorina citri</name>
    <name type="common">Asian citrus psyllid</name>
    <dbReference type="NCBI Taxonomy" id="121845"/>
    <lineage>
        <taxon>Eukaryota</taxon>
        <taxon>Metazoa</taxon>
        <taxon>Ecdysozoa</taxon>
        <taxon>Arthropoda</taxon>
        <taxon>Hexapoda</taxon>
        <taxon>Insecta</taxon>
        <taxon>Pterygota</taxon>
        <taxon>Neoptera</taxon>
        <taxon>Paraneoptera</taxon>
        <taxon>Hemiptera</taxon>
        <taxon>Sternorrhyncha</taxon>
        <taxon>Psylloidea</taxon>
        <taxon>Psyllidae</taxon>
        <taxon>Diaphorininae</taxon>
        <taxon>Diaphorina</taxon>
    </lineage>
</organism>
<keyword evidence="3" id="KW-0012">Acyltransferase</keyword>
<evidence type="ECO:0000313" key="7">
    <source>
        <dbReference type="RefSeq" id="XP_008478874.2"/>
    </source>
</evidence>
<name>A0A1S3DDM8_DIACI</name>
<dbReference type="AlphaFoldDB" id="A0A1S3DDM8"/>
<evidence type="ECO:0000256" key="3">
    <source>
        <dbReference type="ARBA" id="ARBA00023315"/>
    </source>
</evidence>
<reference evidence="7" key="1">
    <citation type="submission" date="2025-08" db="UniProtKB">
        <authorList>
            <consortium name="RefSeq"/>
        </authorList>
    </citation>
    <scope>IDENTIFICATION</scope>
</reference>
<accession>A0A1S3DDM8</accession>
<protein>
    <submittedName>
        <fullName evidence="7">Diamine acetyltransferase 2-like isoform X1</fullName>
    </submittedName>
</protein>
<feature type="chain" id="PRO_5018116842" evidence="4">
    <location>
        <begin position="27"/>
        <end position="171"/>
    </location>
</feature>
<dbReference type="Proteomes" id="UP000079169">
    <property type="component" value="Unplaced"/>
</dbReference>
<dbReference type="SUPFAM" id="SSF55729">
    <property type="entry name" value="Acyl-CoA N-acyltransferases (Nat)"/>
    <property type="match status" value="1"/>
</dbReference>
<dbReference type="PROSITE" id="PS51186">
    <property type="entry name" value="GNAT"/>
    <property type="match status" value="1"/>
</dbReference>
<evidence type="ECO:0000313" key="6">
    <source>
        <dbReference type="Proteomes" id="UP000079169"/>
    </source>
</evidence>
<feature type="signal peptide" evidence="4">
    <location>
        <begin position="1"/>
        <end position="26"/>
    </location>
</feature>
<dbReference type="PANTHER" id="PTHR10545">
    <property type="entry name" value="DIAMINE N-ACETYLTRANSFERASE"/>
    <property type="match status" value="1"/>
</dbReference>
<dbReference type="InterPro" id="IPR016181">
    <property type="entry name" value="Acyl_CoA_acyltransferase"/>
</dbReference>
<gene>
    <name evidence="7" type="primary">LOC103515715</name>
</gene>
<dbReference type="Pfam" id="PF00583">
    <property type="entry name" value="Acetyltransf_1"/>
    <property type="match status" value="1"/>
</dbReference>
<keyword evidence="6" id="KW-1185">Reference proteome</keyword>
<dbReference type="GO" id="GO:0008080">
    <property type="term" value="F:N-acetyltransferase activity"/>
    <property type="evidence" value="ECO:0007669"/>
    <property type="project" value="UniProtKB-ARBA"/>
</dbReference>
<evidence type="ECO:0000256" key="2">
    <source>
        <dbReference type="ARBA" id="ARBA00022679"/>
    </source>
</evidence>
<evidence type="ECO:0000259" key="5">
    <source>
        <dbReference type="PROSITE" id="PS51186"/>
    </source>
</evidence>
<keyword evidence="2" id="KW-0808">Transferase</keyword>
<comment type="similarity">
    <text evidence="1">Belongs to the acetyltransferase family.</text>
</comment>
<feature type="domain" description="N-acetyltransferase" evidence="5">
    <location>
        <begin position="18"/>
        <end position="163"/>
    </location>
</feature>
<dbReference type="CDD" id="cd04301">
    <property type="entry name" value="NAT_SF"/>
    <property type="match status" value="1"/>
</dbReference>
<evidence type="ECO:0000256" key="1">
    <source>
        <dbReference type="ARBA" id="ARBA00008694"/>
    </source>
</evidence>